<dbReference type="SUPFAM" id="SSF50729">
    <property type="entry name" value="PH domain-like"/>
    <property type="match status" value="1"/>
</dbReference>
<evidence type="ECO:0000259" key="5">
    <source>
        <dbReference type="Pfam" id="PF08372"/>
    </source>
</evidence>
<dbReference type="Gene3D" id="2.60.40.150">
    <property type="entry name" value="C2 domain"/>
    <property type="match status" value="1"/>
</dbReference>
<comment type="caution">
    <text evidence="6">The sequence shown here is derived from an EMBL/GenBank/DDBJ whole genome shotgun (WGS) entry which is preliminary data.</text>
</comment>
<keyword evidence="4" id="KW-0812">Transmembrane</keyword>
<evidence type="ECO:0000256" key="1">
    <source>
        <dbReference type="ARBA" id="ARBA00004370"/>
    </source>
</evidence>
<dbReference type="EMBL" id="DAKRPA010000009">
    <property type="protein sequence ID" value="DBA04305.1"/>
    <property type="molecule type" value="Genomic_DNA"/>
</dbReference>
<reference evidence="6" key="2">
    <citation type="journal article" date="2023" name="Microbiol Resour">
        <title>Decontamination and Annotation of the Draft Genome Sequence of the Oomycete Lagenidium giganteum ARSEF 373.</title>
        <authorList>
            <person name="Morgan W.R."/>
            <person name="Tartar A."/>
        </authorList>
    </citation>
    <scope>NUCLEOTIDE SEQUENCE</scope>
    <source>
        <strain evidence="6">ARSEF 373</strain>
    </source>
</reference>
<comment type="subcellular location">
    <subcellularLocation>
        <location evidence="1">Membrane</location>
    </subcellularLocation>
</comment>
<proteinExistence type="predicted"/>
<dbReference type="CDD" id="cd00821">
    <property type="entry name" value="PH"/>
    <property type="match status" value="1"/>
</dbReference>
<dbReference type="PANTHER" id="PTHR37402:SF1">
    <property type="entry name" value="GRAM DOMAIN-CONTAINING PROTEIN 4"/>
    <property type="match status" value="1"/>
</dbReference>
<keyword evidence="3 4" id="KW-0472">Membrane</keyword>
<keyword evidence="2" id="KW-0677">Repeat</keyword>
<dbReference type="Pfam" id="PF08372">
    <property type="entry name" value="PRT_C"/>
    <property type="match status" value="1"/>
</dbReference>
<protein>
    <recommendedName>
        <fullName evidence="5">Multiple C2 domain-containing protein</fullName>
    </recommendedName>
</protein>
<organism evidence="6 7">
    <name type="scientific">Lagenidium giganteum</name>
    <dbReference type="NCBI Taxonomy" id="4803"/>
    <lineage>
        <taxon>Eukaryota</taxon>
        <taxon>Sar</taxon>
        <taxon>Stramenopiles</taxon>
        <taxon>Oomycota</taxon>
        <taxon>Peronosporomycetes</taxon>
        <taxon>Pythiales</taxon>
        <taxon>Pythiaceae</taxon>
    </lineage>
</organism>
<feature type="domain" description="Multiple C2" evidence="5">
    <location>
        <begin position="748"/>
        <end position="832"/>
    </location>
</feature>
<dbReference type="InterPro" id="IPR035892">
    <property type="entry name" value="C2_domain_sf"/>
</dbReference>
<gene>
    <name evidence="6" type="ORF">N0F65_002067</name>
</gene>
<evidence type="ECO:0000313" key="6">
    <source>
        <dbReference type="EMBL" id="DBA04305.1"/>
    </source>
</evidence>
<feature type="transmembrane region" description="Helical" evidence="4">
    <location>
        <begin position="801"/>
        <end position="826"/>
    </location>
</feature>
<evidence type="ECO:0000256" key="3">
    <source>
        <dbReference type="ARBA" id="ARBA00023136"/>
    </source>
</evidence>
<dbReference type="PANTHER" id="PTHR37402">
    <property type="entry name" value="GRAM DOMAIN-CONTAINING PROTEIN 4"/>
    <property type="match status" value="1"/>
</dbReference>
<dbReference type="AlphaFoldDB" id="A0AAV2ZEE1"/>
<dbReference type="GO" id="GO:0016020">
    <property type="term" value="C:membrane"/>
    <property type="evidence" value="ECO:0007669"/>
    <property type="project" value="UniProtKB-SubCell"/>
</dbReference>
<evidence type="ECO:0000256" key="2">
    <source>
        <dbReference type="ARBA" id="ARBA00022737"/>
    </source>
</evidence>
<accession>A0AAV2ZEE1</accession>
<dbReference type="Gene3D" id="2.30.29.30">
    <property type="entry name" value="Pleckstrin-homology domain (PH domain)/Phosphotyrosine-binding domain (PTB)"/>
    <property type="match status" value="1"/>
</dbReference>
<dbReference type="GO" id="GO:0034164">
    <property type="term" value="P:negative regulation of toll-like receptor 9 signaling pathway"/>
    <property type="evidence" value="ECO:0007669"/>
    <property type="project" value="TreeGrafter"/>
</dbReference>
<dbReference type="InterPro" id="IPR037847">
    <property type="entry name" value="GRAMDC4"/>
</dbReference>
<dbReference type="SUPFAM" id="SSF49562">
    <property type="entry name" value="C2 domain (Calcium/lipid-binding domain, CaLB)"/>
    <property type="match status" value="2"/>
</dbReference>
<name>A0AAV2ZEE1_9STRA</name>
<evidence type="ECO:0000313" key="7">
    <source>
        <dbReference type="Proteomes" id="UP001146120"/>
    </source>
</evidence>
<dbReference type="Proteomes" id="UP001146120">
    <property type="component" value="Unassembled WGS sequence"/>
</dbReference>
<dbReference type="InterPro" id="IPR011993">
    <property type="entry name" value="PH-like_dom_sf"/>
</dbReference>
<dbReference type="InterPro" id="IPR013583">
    <property type="entry name" value="MCTP_C"/>
</dbReference>
<sequence>MGDLAFGADKSDALEFATTVPSLKPGILSITMVRAEKLPISQKMRIARATVSVRMLPYDEVFYTPPAMAPNYVWQAPITLRHYDVSKQNLMLQVIIFDDPPLAARSPVAVADVSLREVAEQPGLAISVWVALRRLDDILPTSTGPSGRILLSMCFHPKIIAGPTLSNLLAEMKPQNQSLEAESMSKRRRKSTRWFQRGSKKNQNTVMAALLQNGTRKIKGTLSFCLRGIHLCGPQCSKIDGHTTICYPDFAPIVRVKCGEFEQEIRLGATECDAASFEHEWPVFSSFSEVEVEVLKKVPIAAVAGTLRRLNDGSQATRVCALSISCHAIQERDAASWTLDPPECLLGPGKNRPRSGFNWYSLVQGEEEIGLAHIRANYQENFSAIIDTEEGADLSYVYPDEKNFDSAIIQRNVERLDDFFSAFREGITVVNEILEWKYPVRTAFLWMAINISCLYFPTAHLPLVALLGVAVGLIVNYVRFLFGHTHKKWIQRVPGNSRLKTFRPVATLRLVPVRAANLRLRENHTALIDAYVKIFYEPNYKNIPVHLIAQTECARRTRSPIWAVSQRDSGNKEDFLRMNNNWLKEMVRHLNTHEQDAILHDVVEPWQRADGTTDTHAFKYPILQPVQREGNATEEDLILWRNCPGAIRFDVMHEGSAGTSTLIGRVRVPIKSLVGNESAGGPQPELEQTFALAVPTKRHDNAPPNADDECDDAERSTSTLTVRMQLLLRDPKCRVTLKETLASEALYDVIEMENEKELTLVEKYHKAKDVAKNIQQTLGQVCSTIERLKNLFCWVHPKKTLFILILTLLGCVWCYFVPMKFMVLYVTAKWFTKKFHEYQDRDFVRFQNLLSSIPSDLDLKKIYHLQNQEFLRMKEHTEAQAKLQAQWAGSIWKQGDGVLNSWQERYAAVRSGRMEIWQCMADAKSGIPPKSTMLLSNVVETCTKMESSHVPRDTYPIVVFDVSRHFLMLAPRGRRRVICAKSETAVQSLIEAIHETGEKLRSTSKSVSQ</sequence>
<keyword evidence="7" id="KW-1185">Reference proteome</keyword>
<evidence type="ECO:0000256" key="4">
    <source>
        <dbReference type="SAM" id="Phobius"/>
    </source>
</evidence>
<keyword evidence="4" id="KW-1133">Transmembrane helix</keyword>
<feature type="transmembrane region" description="Helical" evidence="4">
    <location>
        <begin position="459"/>
        <end position="482"/>
    </location>
</feature>
<reference evidence="6" key="1">
    <citation type="submission" date="2022-11" db="EMBL/GenBank/DDBJ databases">
        <authorList>
            <person name="Morgan W.R."/>
            <person name="Tartar A."/>
        </authorList>
    </citation>
    <scope>NUCLEOTIDE SEQUENCE</scope>
    <source>
        <strain evidence="6">ARSEF 373</strain>
    </source>
</reference>